<dbReference type="EMBL" id="JADGMQ010000002">
    <property type="protein sequence ID" value="MBI1620145.1"/>
    <property type="molecule type" value="Genomic_DNA"/>
</dbReference>
<accession>A0ABS0SA32</accession>
<evidence type="ECO:0000313" key="1">
    <source>
        <dbReference type="EMBL" id="MBI1620145.1"/>
    </source>
</evidence>
<protein>
    <submittedName>
        <fullName evidence="1">Uncharacterized protein</fullName>
    </submittedName>
</protein>
<organism evidence="1 2">
    <name type="scientific">Aquamicrobium zhengzhouense</name>
    <dbReference type="NCBI Taxonomy" id="2781738"/>
    <lineage>
        <taxon>Bacteria</taxon>
        <taxon>Pseudomonadati</taxon>
        <taxon>Pseudomonadota</taxon>
        <taxon>Alphaproteobacteria</taxon>
        <taxon>Hyphomicrobiales</taxon>
        <taxon>Phyllobacteriaceae</taxon>
        <taxon>Aquamicrobium</taxon>
    </lineage>
</organism>
<reference evidence="1 2" key="1">
    <citation type="submission" date="2020-10" db="EMBL/GenBank/DDBJ databases">
        <title>Aquamicrobium zhengzhouensis sp. nov., a exopolysaccharide producing bacterium isolated from farmland soil.</title>
        <authorList>
            <person name="Wang X."/>
        </authorList>
    </citation>
    <scope>NUCLEOTIDE SEQUENCE [LARGE SCALE GENOMIC DNA]</scope>
    <source>
        <strain evidence="2">cd-1</strain>
    </source>
</reference>
<evidence type="ECO:0000313" key="2">
    <source>
        <dbReference type="Proteomes" id="UP000601789"/>
    </source>
</evidence>
<dbReference type="RefSeq" id="WP_198475162.1">
    <property type="nucleotide sequence ID" value="NZ_JADGMQ010000002.1"/>
</dbReference>
<dbReference type="Proteomes" id="UP000601789">
    <property type="component" value="Unassembled WGS sequence"/>
</dbReference>
<gene>
    <name evidence="1" type="ORF">IOD40_05650</name>
</gene>
<name>A0ABS0SA32_9HYPH</name>
<keyword evidence="2" id="KW-1185">Reference proteome</keyword>
<proteinExistence type="predicted"/>
<comment type="caution">
    <text evidence="1">The sequence shown here is derived from an EMBL/GenBank/DDBJ whole genome shotgun (WGS) entry which is preliminary data.</text>
</comment>
<sequence length="104" mass="11871">MYTIEIFLPLETSERKPVTHLSIEKIAAVLAEKFGGSSSLTIGRLTKDWKDGHAVWADQVATIKVMAAKLDVDWWCEYRGQLAAEFDDEEIAIRISCCQRRKRN</sequence>